<sequence length="77" mass="8499">MGEVRGSIPRSSIFLLFFFLTICSGLPFPVAYLFVCLSVPSAQLSIRHYTTTYTPLGHRFAASTAMCITCVCTYPKP</sequence>
<name>A0A2V5INM7_9EURO</name>
<evidence type="ECO:0000256" key="1">
    <source>
        <dbReference type="SAM" id="Phobius"/>
    </source>
</evidence>
<reference evidence="2 3" key="1">
    <citation type="submission" date="2018-02" db="EMBL/GenBank/DDBJ databases">
        <title>The genomes of Aspergillus section Nigri reveals drivers in fungal speciation.</title>
        <authorList>
            <consortium name="DOE Joint Genome Institute"/>
            <person name="Vesth T.C."/>
            <person name="Nybo J."/>
            <person name="Theobald S."/>
            <person name="Brandl J."/>
            <person name="Frisvad J.C."/>
            <person name="Nielsen K.F."/>
            <person name="Lyhne E.K."/>
            <person name="Kogle M.E."/>
            <person name="Kuo A."/>
            <person name="Riley R."/>
            <person name="Clum A."/>
            <person name="Nolan M."/>
            <person name="Lipzen A."/>
            <person name="Salamov A."/>
            <person name="Henrissat B."/>
            <person name="Wiebenga A."/>
            <person name="De vries R.P."/>
            <person name="Grigoriev I.V."/>
            <person name="Mortensen U.H."/>
            <person name="Andersen M.R."/>
            <person name="Baker S.E."/>
        </authorList>
    </citation>
    <scope>NUCLEOTIDE SEQUENCE [LARGE SCALE GENOMIC DNA]</scope>
    <source>
        <strain evidence="2 3">CBS 114.80</strain>
    </source>
</reference>
<accession>A0A2V5INM7</accession>
<dbReference type="Proteomes" id="UP000248817">
    <property type="component" value="Unassembled WGS sequence"/>
</dbReference>
<dbReference type="EMBL" id="KZ825643">
    <property type="protein sequence ID" value="PYI25497.1"/>
    <property type="molecule type" value="Genomic_DNA"/>
</dbReference>
<keyword evidence="3" id="KW-1185">Reference proteome</keyword>
<organism evidence="2 3">
    <name type="scientific">Aspergillus indologenus CBS 114.80</name>
    <dbReference type="NCBI Taxonomy" id="1450541"/>
    <lineage>
        <taxon>Eukaryota</taxon>
        <taxon>Fungi</taxon>
        <taxon>Dikarya</taxon>
        <taxon>Ascomycota</taxon>
        <taxon>Pezizomycotina</taxon>
        <taxon>Eurotiomycetes</taxon>
        <taxon>Eurotiomycetidae</taxon>
        <taxon>Eurotiales</taxon>
        <taxon>Aspergillaceae</taxon>
        <taxon>Aspergillus</taxon>
        <taxon>Aspergillus subgen. Circumdati</taxon>
    </lineage>
</organism>
<protein>
    <submittedName>
        <fullName evidence="2">Uncharacterized protein</fullName>
    </submittedName>
</protein>
<gene>
    <name evidence="2" type="ORF">BP00DRAFT_99231</name>
</gene>
<proteinExistence type="predicted"/>
<keyword evidence="1" id="KW-0472">Membrane</keyword>
<evidence type="ECO:0000313" key="3">
    <source>
        <dbReference type="Proteomes" id="UP000248817"/>
    </source>
</evidence>
<evidence type="ECO:0000313" key="2">
    <source>
        <dbReference type="EMBL" id="PYI25497.1"/>
    </source>
</evidence>
<keyword evidence="1" id="KW-1133">Transmembrane helix</keyword>
<dbReference type="AlphaFoldDB" id="A0A2V5INM7"/>
<keyword evidence="1" id="KW-0812">Transmembrane</keyword>
<feature type="transmembrane region" description="Helical" evidence="1">
    <location>
        <begin position="12"/>
        <end position="35"/>
    </location>
</feature>